<reference evidence="6 7" key="1">
    <citation type="journal article" date="2016" name="Nat. Commun.">
        <title>Thousands of microbial genomes shed light on interconnected biogeochemical processes in an aquifer system.</title>
        <authorList>
            <person name="Anantharaman K."/>
            <person name="Brown C.T."/>
            <person name="Hug L.A."/>
            <person name="Sharon I."/>
            <person name="Castelle C.J."/>
            <person name="Probst A.J."/>
            <person name="Thomas B.C."/>
            <person name="Singh A."/>
            <person name="Wilkins M.J."/>
            <person name="Karaoz U."/>
            <person name="Brodie E.L."/>
            <person name="Williams K.H."/>
            <person name="Hubbard S.S."/>
            <person name="Banfield J.F."/>
        </authorList>
    </citation>
    <scope>NUCLEOTIDE SEQUENCE [LARGE SCALE GENOMIC DNA]</scope>
</reference>
<keyword evidence="2 5" id="KW-0812">Transmembrane</keyword>
<evidence type="ECO:0008006" key="8">
    <source>
        <dbReference type="Google" id="ProtNLM"/>
    </source>
</evidence>
<feature type="transmembrane region" description="Helical" evidence="5">
    <location>
        <begin position="139"/>
        <end position="161"/>
    </location>
</feature>
<evidence type="ECO:0000313" key="6">
    <source>
        <dbReference type="EMBL" id="OGG07632.1"/>
    </source>
</evidence>
<keyword evidence="4 5" id="KW-0472">Membrane</keyword>
<evidence type="ECO:0000313" key="7">
    <source>
        <dbReference type="Proteomes" id="UP000178681"/>
    </source>
</evidence>
<name>A0A1F5Z660_9BACT</name>
<evidence type="ECO:0000256" key="1">
    <source>
        <dbReference type="ARBA" id="ARBA00004127"/>
    </source>
</evidence>
<protein>
    <recommendedName>
        <fullName evidence="8">VIT family protein</fullName>
    </recommendedName>
</protein>
<comment type="subcellular location">
    <subcellularLocation>
        <location evidence="1">Endomembrane system</location>
        <topology evidence="1">Multi-pass membrane protein</topology>
    </subcellularLocation>
</comment>
<dbReference type="STRING" id="1798377.A2872_00055"/>
<proteinExistence type="predicted"/>
<feature type="transmembrane region" description="Helical" evidence="5">
    <location>
        <begin position="40"/>
        <end position="62"/>
    </location>
</feature>
<evidence type="ECO:0000256" key="3">
    <source>
        <dbReference type="ARBA" id="ARBA00022989"/>
    </source>
</evidence>
<dbReference type="AlphaFoldDB" id="A0A1F5Z660"/>
<accession>A0A1F5Z660</accession>
<dbReference type="GO" id="GO:0005384">
    <property type="term" value="F:manganese ion transmembrane transporter activity"/>
    <property type="evidence" value="ECO:0007669"/>
    <property type="project" value="InterPro"/>
</dbReference>
<evidence type="ECO:0000256" key="2">
    <source>
        <dbReference type="ARBA" id="ARBA00022692"/>
    </source>
</evidence>
<evidence type="ECO:0000256" key="5">
    <source>
        <dbReference type="SAM" id="Phobius"/>
    </source>
</evidence>
<dbReference type="Pfam" id="PF01988">
    <property type="entry name" value="VIT1"/>
    <property type="match status" value="1"/>
</dbReference>
<gene>
    <name evidence="6" type="ORF">A2872_00055</name>
</gene>
<feature type="transmembrane region" description="Helical" evidence="5">
    <location>
        <begin position="110"/>
        <end position="127"/>
    </location>
</feature>
<organism evidence="6 7">
    <name type="scientific">Candidatus Gottesmanbacteria bacterium RIFCSPHIGHO2_01_FULL_42_12</name>
    <dbReference type="NCBI Taxonomy" id="1798377"/>
    <lineage>
        <taxon>Bacteria</taxon>
        <taxon>Candidatus Gottesmaniibacteriota</taxon>
    </lineage>
</organism>
<sequence length="163" mass="17127">MGNINREYLRSVIFGIEDSLVSTTGLIAGISIGAESRRVVLLGGIVAIMVEAVSMGAGEYLSDDAVSELDKLKRPKERPLISGLLMFTSYLMAGLVPLVPVIIFSYPASIAFSVGFALAGLFLLGFSKGRLLKTSPFKGGFKILLVGGLATAIGVIVGSLFEI</sequence>
<evidence type="ECO:0000256" key="4">
    <source>
        <dbReference type="ARBA" id="ARBA00023136"/>
    </source>
</evidence>
<dbReference type="InterPro" id="IPR008217">
    <property type="entry name" value="Ccc1_fam"/>
</dbReference>
<comment type="caution">
    <text evidence="6">The sequence shown here is derived from an EMBL/GenBank/DDBJ whole genome shotgun (WGS) entry which is preliminary data.</text>
</comment>
<dbReference type="GO" id="GO:0030026">
    <property type="term" value="P:intracellular manganese ion homeostasis"/>
    <property type="evidence" value="ECO:0007669"/>
    <property type="project" value="InterPro"/>
</dbReference>
<dbReference type="GO" id="GO:0012505">
    <property type="term" value="C:endomembrane system"/>
    <property type="evidence" value="ECO:0007669"/>
    <property type="project" value="UniProtKB-SubCell"/>
</dbReference>
<dbReference type="EMBL" id="MFJG01000004">
    <property type="protein sequence ID" value="OGG07632.1"/>
    <property type="molecule type" value="Genomic_DNA"/>
</dbReference>
<keyword evidence="3 5" id="KW-1133">Transmembrane helix</keyword>
<dbReference type="CDD" id="cd01059">
    <property type="entry name" value="CCC1_like"/>
    <property type="match status" value="1"/>
</dbReference>
<dbReference type="PANTHER" id="PTHR31851">
    <property type="entry name" value="FE(2+)/MN(2+) TRANSPORTER PCL1"/>
    <property type="match status" value="1"/>
</dbReference>
<feature type="transmembrane region" description="Helical" evidence="5">
    <location>
        <begin position="12"/>
        <end position="34"/>
    </location>
</feature>
<dbReference type="Proteomes" id="UP000178681">
    <property type="component" value="Unassembled WGS sequence"/>
</dbReference>
<feature type="transmembrane region" description="Helical" evidence="5">
    <location>
        <begin position="83"/>
        <end position="104"/>
    </location>
</feature>